<comment type="function">
    <text evidence="7">Catalyzes the transfer of a ribosyl phosphate group from 5-phosphoribose 1-diphosphate to orotate, leading to the formation of orotidine monophosphate (OMP).</text>
</comment>
<feature type="binding site" evidence="7">
    <location>
        <position position="117"/>
    </location>
    <ligand>
        <name>orotate</name>
        <dbReference type="ChEBI" id="CHEBI:30839"/>
    </ligand>
</feature>
<keyword evidence="4 7" id="KW-0808">Transferase</keyword>
<feature type="binding site" evidence="7">
    <location>
        <position position="145"/>
    </location>
    <ligand>
        <name>orotate</name>
        <dbReference type="ChEBI" id="CHEBI:30839"/>
    </ligand>
</feature>
<sequence>MIVDILEILRKTEALLEGHFLLTSGKHSDRYIQCAKITQYPEYCEEICKAMAKNFQDEGVDVVIGPAIGGILESYEVARQLKAKSIFAERENRILTLRRGFEIKEGERVLVVEDVTTTGGTTREVIDLVRSHGGIVVGVTSIVDRSGGKIDFGVTFKPLVIVDFNTYNPDECLLCKRGIPYIKPGSRKILS</sequence>
<dbReference type="GO" id="GO:0044205">
    <property type="term" value="P:'de novo' UMP biosynthetic process"/>
    <property type="evidence" value="ECO:0007669"/>
    <property type="project" value="UniProtKB-UniRule"/>
</dbReference>
<comment type="pathway">
    <text evidence="1 7">Pyrimidine metabolism; UMP biosynthesis via de novo pathway; UMP from orotate: step 1/2.</text>
</comment>
<comment type="subunit">
    <text evidence="7">Homodimer.</text>
</comment>
<keyword evidence="6 7" id="KW-0665">Pyrimidine biosynthesis</keyword>
<dbReference type="PANTHER" id="PTHR19278">
    <property type="entry name" value="OROTATE PHOSPHORIBOSYLTRANSFERASE"/>
    <property type="match status" value="1"/>
</dbReference>
<evidence type="ECO:0000256" key="3">
    <source>
        <dbReference type="ARBA" id="ARBA00022676"/>
    </source>
</evidence>
<dbReference type="EMBL" id="VTPS01000003">
    <property type="protein sequence ID" value="TZE82981.1"/>
    <property type="molecule type" value="Genomic_DNA"/>
</dbReference>
<dbReference type="AlphaFoldDB" id="A0A5D8QEQ4"/>
<dbReference type="SUPFAM" id="SSF53271">
    <property type="entry name" value="PRTase-like"/>
    <property type="match status" value="1"/>
</dbReference>
<evidence type="ECO:0000256" key="5">
    <source>
        <dbReference type="ARBA" id="ARBA00022842"/>
    </source>
</evidence>
<reference evidence="9 10" key="1">
    <citation type="submission" date="2019-08" db="EMBL/GenBank/DDBJ databases">
        <title>Calorimonas adulescens gen. nov., sp. nov., an anaerobic thermophilic bacterium from Sakhalin hot spring.</title>
        <authorList>
            <person name="Khomyakova M.A."/>
            <person name="Merkel A.Y."/>
            <person name="Novikov A."/>
            <person name="Bonch-Osmolovskaya E.A."/>
            <person name="Slobodkin A.I."/>
        </authorList>
    </citation>
    <scope>NUCLEOTIDE SEQUENCE [LARGE SCALE GENOMIC DNA]</scope>
    <source>
        <strain evidence="9 10">A05MB</strain>
    </source>
</reference>
<evidence type="ECO:0000256" key="7">
    <source>
        <dbReference type="HAMAP-Rule" id="MF_01208"/>
    </source>
</evidence>
<dbReference type="GO" id="GO:0019856">
    <property type="term" value="P:pyrimidine nucleobase biosynthetic process"/>
    <property type="evidence" value="ECO:0007669"/>
    <property type="project" value="InterPro"/>
</dbReference>
<evidence type="ECO:0000256" key="6">
    <source>
        <dbReference type="ARBA" id="ARBA00022975"/>
    </source>
</evidence>
<comment type="caution">
    <text evidence="7">Lacks conserved residue(s) required for the propagation of feature annotation.</text>
</comment>
<keyword evidence="3 7" id="KW-0328">Glycosyltransferase</keyword>
<dbReference type="PANTHER" id="PTHR19278:SF9">
    <property type="entry name" value="URIDINE 5'-MONOPHOSPHATE SYNTHASE"/>
    <property type="match status" value="1"/>
</dbReference>
<evidence type="ECO:0000256" key="4">
    <source>
        <dbReference type="ARBA" id="ARBA00022679"/>
    </source>
</evidence>
<dbReference type="EC" id="2.4.2.10" evidence="2 7"/>
<evidence type="ECO:0000256" key="1">
    <source>
        <dbReference type="ARBA" id="ARBA00004889"/>
    </source>
</evidence>
<keyword evidence="10" id="KW-1185">Reference proteome</keyword>
<evidence type="ECO:0000256" key="2">
    <source>
        <dbReference type="ARBA" id="ARBA00011971"/>
    </source>
</evidence>
<dbReference type="InterPro" id="IPR029057">
    <property type="entry name" value="PRTase-like"/>
</dbReference>
<dbReference type="GO" id="GO:0000287">
    <property type="term" value="F:magnesium ion binding"/>
    <property type="evidence" value="ECO:0007669"/>
    <property type="project" value="UniProtKB-UniRule"/>
</dbReference>
<dbReference type="Gene3D" id="3.40.50.2020">
    <property type="match status" value="1"/>
</dbReference>
<dbReference type="InterPro" id="IPR006273">
    <property type="entry name" value="Orotate_PRibTrfase_bac"/>
</dbReference>
<dbReference type="UniPathway" id="UPA00070">
    <property type="reaction ID" value="UER00119"/>
</dbReference>
<dbReference type="Pfam" id="PF00156">
    <property type="entry name" value="Pribosyltran"/>
    <property type="match status" value="1"/>
</dbReference>
<gene>
    <name evidence="7" type="primary">pyrE</name>
    <name evidence="9" type="ORF">FWJ32_03245</name>
</gene>
<feature type="binding site" description="in other chain" evidence="7">
    <location>
        <begin position="113"/>
        <end position="121"/>
    </location>
    <ligand>
        <name>5-phospho-alpha-D-ribose 1-diphosphate</name>
        <dbReference type="ChEBI" id="CHEBI:58017"/>
        <note>ligand shared between dimeric partners</note>
    </ligand>
</feature>
<evidence type="ECO:0000259" key="8">
    <source>
        <dbReference type="Pfam" id="PF00156"/>
    </source>
</evidence>
<organism evidence="9 10">
    <name type="scientific">Calorimonas adulescens</name>
    <dbReference type="NCBI Taxonomy" id="2606906"/>
    <lineage>
        <taxon>Bacteria</taxon>
        <taxon>Bacillati</taxon>
        <taxon>Bacillota</taxon>
        <taxon>Clostridia</taxon>
        <taxon>Thermoanaerobacterales</taxon>
        <taxon>Thermoanaerobacteraceae</taxon>
        <taxon>Calorimonas</taxon>
    </lineage>
</organism>
<dbReference type="HAMAP" id="MF_01208">
    <property type="entry name" value="PyrE"/>
    <property type="match status" value="1"/>
</dbReference>
<proteinExistence type="inferred from homology"/>
<comment type="catalytic activity">
    <reaction evidence="7">
        <text>orotidine 5'-phosphate + diphosphate = orotate + 5-phospho-alpha-D-ribose 1-diphosphate</text>
        <dbReference type="Rhea" id="RHEA:10380"/>
        <dbReference type="ChEBI" id="CHEBI:30839"/>
        <dbReference type="ChEBI" id="CHEBI:33019"/>
        <dbReference type="ChEBI" id="CHEBI:57538"/>
        <dbReference type="ChEBI" id="CHEBI:58017"/>
        <dbReference type="EC" id="2.4.2.10"/>
    </reaction>
</comment>
<comment type="cofactor">
    <cofactor evidence="7">
        <name>Mg(2+)</name>
        <dbReference type="ChEBI" id="CHEBI:18420"/>
    </cofactor>
</comment>
<protein>
    <recommendedName>
        <fullName evidence="2 7">Orotate phosphoribosyltransferase</fullName>
        <shortName evidence="7">OPRT</shortName>
        <shortName evidence="7">OPRTase</shortName>
        <ecNumber evidence="2 7">2.4.2.10</ecNumber>
    </recommendedName>
</protein>
<dbReference type="InterPro" id="IPR000836">
    <property type="entry name" value="PRTase_dom"/>
</dbReference>
<dbReference type="NCBIfam" id="TIGR01367">
    <property type="entry name" value="pyrE_Therm"/>
    <property type="match status" value="1"/>
</dbReference>
<evidence type="ECO:0000313" key="9">
    <source>
        <dbReference type="EMBL" id="TZE82981.1"/>
    </source>
</evidence>
<accession>A0A5D8QEQ4</accession>
<comment type="caution">
    <text evidence="9">The sequence shown here is derived from an EMBL/GenBank/DDBJ whole genome shotgun (WGS) entry which is preliminary data.</text>
</comment>
<dbReference type="Proteomes" id="UP000322976">
    <property type="component" value="Unassembled WGS sequence"/>
</dbReference>
<name>A0A5D8QEQ4_9THEO</name>
<dbReference type="InterPro" id="IPR023031">
    <property type="entry name" value="OPRT"/>
</dbReference>
<dbReference type="CDD" id="cd06223">
    <property type="entry name" value="PRTases_typeI"/>
    <property type="match status" value="1"/>
</dbReference>
<dbReference type="GO" id="GO:0004588">
    <property type="term" value="F:orotate phosphoribosyltransferase activity"/>
    <property type="evidence" value="ECO:0007669"/>
    <property type="project" value="UniProtKB-UniRule"/>
</dbReference>
<evidence type="ECO:0000313" key="10">
    <source>
        <dbReference type="Proteomes" id="UP000322976"/>
    </source>
</evidence>
<keyword evidence="5 7" id="KW-0460">Magnesium</keyword>
<feature type="domain" description="Phosphoribosyltransferase" evidence="8">
    <location>
        <begin position="37"/>
        <end position="148"/>
    </location>
</feature>
<comment type="similarity">
    <text evidence="7">Belongs to the purine/pyrimidine phosphoribosyltransferase family. PyrE subfamily.</text>
</comment>